<keyword evidence="3" id="KW-1185">Reference proteome</keyword>
<dbReference type="Proteomes" id="UP000886998">
    <property type="component" value="Unassembled WGS sequence"/>
</dbReference>
<feature type="region of interest" description="Disordered" evidence="1">
    <location>
        <begin position="63"/>
        <end position="110"/>
    </location>
</feature>
<evidence type="ECO:0000313" key="2">
    <source>
        <dbReference type="EMBL" id="GFY52093.1"/>
    </source>
</evidence>
<feature type="compositionally biased region" description="Basic residues" evidence="1">
    <location>
        <begin position="79"/>
        <end position="102"/>
    </location>
</feature>
<proteinExistence type="predicted"/>
<dbReference type="EMBL" id="BMAV01008453">
    <property type="protein sequence ID" value="GFY52093.1"/>
    <property type="molecule type" value="Genomic_DNA"/>
</dbReference>
<sequence length="129" mass="14978">IEGSWSGIKRFFGNTTHRTEDMFDSYLHEFMWRRKNSHSVENEVFKTFLADVASVFPPLRQDVPPEQEIPHDVRPGHPLLKHSFKKHNSRGKSNRGGRKPGRGRMLTDIPEKEGIKKYHAIKIAKKTCL</sequence>
<evidence type="ECO:0000313" key="3">
    <source>
        <dbReference type="Proteomes" id="UP000886998"/>
    </source>
</evidence>
<evidence type="ECO:0000256" key="1">
    <source>
        <dbReference type="SAM" id="MobiDB-lite"/>
    </source>
</evidence>
<organism evidence="2 3">
    <name type="scientific">Trichonephila inaurata madagascariensis</name>
    <dbReference type="NCBI Taxonomy" id="2747483"/>
    <lineage>
        <taxon>Eukaryota</taxon>
        <taxon>Metazoa</taxon>
        <taxon>Ecdysozoa</taxon>
        <taxon>Arthropoda</taxon>
        <taxon>Chelicerata</taxon>
        <taxon>Arachnida</taxon>
        <taxon>Araneae</taxon>
        <taxon>Araneomorphae</taxon>
        <taxon>Entelegynae</taxon>
        <taxon>Araneoidea</taxon>
        <taxon>Nephilidae</taxon>
        <taxon>Trichonephila</taxon>
        <taxon>Trichonephila inaurata</taxon>
    </lineage>
</organism>
<name>A0A8X6XEY5_9ARAC</name>
<reference evidence="2" key="1">
    <citation type="submission" date="2020-08" db="EMBL/GenBank/DDBJ databases">
        <title>Multicomponent nature underlies the extraordinary mechanical properties of spider dragline silk.</title>
        <authorList>
            <person name="Kono N."/>
            <person name="Nakamura H."/>
            <person name="Mori M."/>
            <person name="Yoshida Y."/>
            <person name="Ohtoshi R."/>
            <person name="Malay A.D."/>
            <person name="Moran D.A.P."/>
            <person name="Tomita M."/>
            <person name="Numata K."/>
            <person name="Arakawa K."/>
        </authorList>
    </citation>
    <scope>NUCLEOTIDE SEQUENCE</scope>
</reference>
<dbReference type="AlphaFoldDB" id="A0A8X6XEY5"/>
<gene>
    <name evidence="2" type="ORF">TNIN_170771</name>
</gene>
<protein>
    <recommendedName>
        <fullName evidence="4">ISXO2-like transposase domain-containing protein</fullName>
    </recommendedName>
</protein>
<comment type="caution">
    <text evidence="2">The sequence shown here is derived from an EMBL/GenBank/DDBJ whole genome shotgun (WGS) entry which is preliminary data.</text>
</comment>
<accession>A0A8X6XEY5</accession>
<evidence type="ECO:0008006" key="4">
    <source>
        <dbReference type="Google" id="ProtNLM"/>
    </source>
</evidence>
<feature type="non-terminal residue" evidence="2">
    <location>
        <position position="1"/>
    </location>
</feature>